<evidence type="ECO:0000256" key="1">
    <source>
        <dbReference type="ARBA" id="ARBA00004651"/>
    </source>
</evidence>
<feature type="transmembrane region" description="Helical" evidence="7">
    <location>
        <begin position="305"/>
        <end position="327"/>
    </location>
</feature>
<feature type="transmembrane region" description="Helical" evidence="7">
    <location>
        <begin position="127"/>
        <end position="149"/>
    </location>
</feature>
<dbReference type="PANTHER" id="PTHR43744:SF12">
    <property type="entry name" value="ABC TRANSPORTER PERMEASE PROTEIN MG189-RELATED"/>
    <property type="match status" value="1"/>
</dbReference>
<feature type="transmembrane region" description="Helical" evidence="7">
    <location>
        <begin position="12"/>
        <end position="37"/>
    </location>
</feature>
<dbReference type="InterPro" id="IPR000515">
    <property type="entry name" value="MetI-like"/>
</dbReference>
<protein>
    <submittedName>
        <fullName evidence="9">Carbohydrate ABC transporter permease</fullName>
    </submittedName>
</protein>
<gene>
    <name evidence="9" type="ORF">H1V43_30800</name>
</gene>
<comment type="similarity">
    <text evidence="7">Belongs to the binding-protein-dependent transport system permease family.</text>
</comment>
<dbReference type="CDD" id="cd06261">
    <property type="entry name" value="TM_PBP2"/>
    <property type="match status" value="1"/>
</dbReference>
<dbReference type="PROSITE" id="PS50928">
    <property type="entry name" value="ABC_TM1"/>
    <property type="match status" value="1"/>
</dbReference>
<reference evidence="9 10" key="1">
    <citation type="submission" date="2020-07" db="EMBL/GenBank/DDBJ databases">
        <title>Streptomyces isolated from Indian soil.</title>
        <authorList>
            <person name="Mandal S."/>
            <person name="Maiti P.K."/>
        </authorList>
    </citation>
    <scope>NUCLEOTIDE SEQUENCE [LARGE SCALE GENOMIC DNA]</scope>
    <source>
        <strain evidence="9 10">PSKA54</strain>
    </source>
</reference>
<dbReference type="PANTHER" id="PTHR43744">
    <property type="entry name" value="ABC TRANSPORTER PERMEASE PROTEIN MG189-RELATED-RELATED"/>
    <property type="match status" value="1"/>
</dbReference>
<evidence type="ECO:0000256" key="2">
    <source>
        <dbReference type="ARBA" id="ARBA00022448"/>
    </source>
</evidence>
<evidence type="ECO:0000256" key="5">
    <source>
        <dbReference type="ARBA" id="ARBA00022989"/>
    </source>
</evidence>
<dbReference type="EMBL" id="JACEQY010000044">
    <property type="protein sequence ID" value="MBA4865653.1"/>
    <property type="molecule type" value="Genomic_DNA"/>
</dbReference>
<dbReference type="AlphaFoldDB" id="A0A7W2D6G6"/>
<keyword evidence="2 7" id="KW-0813">Transport</keyword>
<feature type="transmembrane region" description="Helical" evidence="7">
    <location>
        <begin position="179"/>
        <end position="199"/>
    </location>
</feature>
<evidence type="ECO:0000256" key="4">
    <source>
        <dbReference type="ARBA" id="ARBA00022692"/>
    </source>
</evidence>
<feature type="domain" description="ABC transmembrane type-1" evidence="8">
    <location>
        <begin position="91"/>
        <end position="323"/>
    </location>
</feature>
<accession>A0A7W2D6G6</accession>
<keyword evidence="3" id="KW-1003">Cell membrane</keyword>
<keyword evidence="4 7" id="KW-0812">Transmembrane</keyword>
<dbReference type="InterPro" id="IPR035906">
    <property type="entry name" value="MetI-like_sf"/>
</dbReference>
<dbReference type="Pfam" id="PF00528">
    <property type="entry name" value="BPD_transp_1"/>
    <property type="match status" value="1"/>
</dbReference>
<evidence type="ECO:0000313" key="9">
    <source>
        <dbReference type="EMBL" id="MBA4865653.1"/>
    </source>
</evidence>
<evidence type="ECO:0000259" key="8">
    <source>
        <dbReference type="PROSITE" id="PS50928"/>
    </source>
</evidence>
<dbReference type="Proteomes" id="UP000586976">
    <property type="component" value="Unassembled WGS sequence"/>
</dbReference>
<keyword evidence="10" id="KW-1185">Reference proteome</keyword>
<sequence length="337" mass="38187">MLFPRVGRSHPALRIAWWVTVAFLVLGITLHLFPFYFMLITSFKSGNEVLRQTPTWWPEDPTSAGWKLVFDIVEGNGAAGRLMSEPFFVHMWNSVQITFWILILGIPVTAFAAYANSKLQRGRAQRWSFLFFIGTLMMPAALTLIPMYLLTRNWPFALPQAPSVGGTRLPTFEIWNTHWAVVLPLVFNAFNYLLFKGFFDTIPDSVIQAARVDGGSEFNIFRRIVMPMSVPVFAVTIWTSFSGAWDQFLWPLVVMQDDSKMPASVMIYRLQEKFIQAGSASDAEATVQSQQLQEILGAGMSWNGLMVLGILQSIPVFIAFIVCREYLLRGIKLRGLK</sequence>
<comment type="caution">
    <text evidence="9">The sequence shown here is derived from an EMBL/GenBank/DDBJ whole genome shotgun (WGS) entry which is preliminary data.</text>
</comment>
<proteinExistence type="inferred from homology"/>
<evidence type="ECO:0000313" key="10">
    <source>
        <dbReference type="Proteomes" id="UP000586976"/>
    </source>
</evidence>
<dbReference type="SUPFAM" id="SSF161098">
    <property type="entry name" value="MetI-like"/>
    <property type="match status" value="1"/>
</dbReference>
<dbReference type="GO" id="GO:0005886">
    <property type="term" value="C:plasma membrane"/>
    <property type="evidence" value="ECO:0007669"/>
    <property type="project" value="UniProtKB-SubCell"/>
</dbReference>
<dbReference type="RefSeq" id="WP_181867125.1">
    <property type="nucleotide sequence ID" value="NZ_JACEQY010000044.1"/>
</dbReference>
<comment type="subcellular location">
    <subcellularLocation>
        <location evidence="1 7">Cell membrane</location>
        <topology evidence="1 7">Multi-pass membrane protein</topology>
    </subcellularLocation>
</comment>
<feature type="transmembrane region" description="Helical" evidence="7">
    <location>
        <begin position="220"/>
        <end position="241"/>
    </location>
</feature>
<dbReference type="Gene3D" id="1.10.3720.10">
    <property type="entry name" value="MetI-like"/>
    <property type="match status" value="1"/>
</dbReference>
<evidence type="ECO:0000256" key="6">
    <source>
        <dbReference type="ARBA" id="ARBA00023136"/>
    </source>
</evidence>
<evidence type="ECO:0000256" key="3">
    <source>
        <dbReference type="ARBA" id="ARBA00022475"/>
    </source>
</evidence>
<keyword evidence="6 7" id="KW-0472">Membrane</keyword>
<name>A0A7W2D6G6_9ACTN</name>
<dbReference type="GO" id="GO:0055085">
    <property type="term" value="P:transmembrane transport"/>
    <property type="evidence" value="ECO:0007669"/>
    <property type="project" value="InterPro"/>
</dbReference>
<keyword evidence="5 7" id="KW-1133">Transmembrane helix</keyword>
<organism evidence="9 10">
    <name type="scientific">Streptomyces himalayensis subsp. aureolus</name>
    <dbReference type="NCBI Taxonomy" id="2758039"/>
    <lineage>
        <taxon>Bacteria</taxon>
        <taxon>Bacillati</taxon>
        <taxon>Actinomycetota</taxon>
        <taxon>Actinomycetes</taxon>
        <taxon>Kitasatosporales</taxon>
        <taxon>Streptomycetaceae</taxon>
        <taxon>Streptomyces</taxon>
        <taxon>Streptomyces himalayensis</taxon>
    </lineage>
</organism>
<feature type="transmembrane region" description="Helical" evidence="7">
    <location>
        <begin position="97"/>
        <end position="115"/>
    </location>
</feature>
<evidence type="ECO:0000256" key="7">
    <source>
        <dbReference type="RuleBase" id="RU363032"/>
    </source>
</evidence>